<dbReference type="PANTHER" id="PTHR31438:SF1">
    <property type="entry name" value="LYSINE N-ACYLTRANSFERASE C17G9.06C-RELATED"/>
    <property type="match status" value="1"/>
</dbReference>
<dbReference type="GO" id="GO:0019290">
    <property type="term" value="P:siderophore biosynthetic process"/>
    <property type="evidence" value="ECO:0007669"/>
    <property type="project" value="InterPro"/>
</dbReference>
<feature type="domain" description="Acyltransferase MbtK/IucB-like conserved" evidence="2">
    <location>
        <begin position="280"/>
        <end position="329"/>
    </location>
</feature>
<reference evidence="3" key="1">
    <citation type="submission" date="2020-09" db="EMBL/GenBank/DDBJ databases">
        <title>Comparative genome analyses of four rice-infecting Rhizoctonia solani isolates reveal extensive enrichment of homogalacturonan modification genes.</title>
        <authorList>
            <person name="Lee D.-Y."/>
            <person name="Jeon J."/>
            <person name="Kim K.-T."/>
            <person name="Cheong K."/>
            <person name="Song H."/>
            <person name="Choi G."/>
            <person name="Ko J."/>
            <person name="Opiyo S.O."/>
            <person name="Zuo S."/>
            <person name="Madhav S."/>
            <person name="Lee Y.-H."/>
            <person name="Wang G.-L."/>
        </authorList>
    </citation>
    <scope>NUCLEOTIDE SEQUENCE</scope>
    <source>
        <strain evidence="3">AG1-IA B2</strain>
    </source>
</reference>
<name>A0A8H7M6X6_9AGAM</name>
<evidence type="ECO:0000256" key="1">
    <source>
        <dbReference type="ARBA" id="ARBA00009893"/>
    </source>
</evidence>
<gene>
    <name evidence="3" type="ORF">RHS01_03049</name>
</gene>
<dbReference type="PANTHER" id="PTHR31438">
    <property type="entry name" value="LYSINE N-ACYLTRANSFERASE C17G9.06C-RELATED"/>
    <property type="match status" value="1"/>
</dbReference>
<dbReference type="SMART" id="SM01006">
    <property type="entry name" value="AlcB"/>
    <property type="match status" value="1"/>
</dbReference>
<dbReference type="InterPro" id="IPR019432">
    <property type="entry name" value="Acyltransferase_MbtK/IucB-like"/>
</dbReference>
<dbReference type="InterPro" id="IPR016181">
    <property type="entry name" value="Acyl_CoA_acyltransferase"/>
</dbReference>
<accession>A0A8H7M6X6</accession>
<dbReference type="GO" id="GO:0016410">
    <property type="term" value="F:N-acyltransferase activity"/>
    <property type="evidence" value="ECO:0007669"/>
    <property type="project" value="TreeGrafter"/>
</dbReference>
<dbReference type="AlphaFoldDB" id="A0A8H7M6X6"/>
<comment type="similarity">
    <text evidence="1">Belongs to the lysine N-acyltransferase MbtK family.</text>
</comment>
<evidence type="ECO:0000259" key="2">
    <source>
        <dbReference type="SMART" id="SM01006"/>
    </source>
</evidence>
<dbReference type="Proteomes" id="UP000614334">
    <property type="component" value="Unassembled WGS sequence"/>
</dbReference>
<dbReference type="Pfam" id="PF13523">
    <property type="entry name" value="Acetyltransf_8"/>
    <property type="match status" value="1"/>
</dbReference>
<organism evidence="3 4">
    <name type="scientific">Rhizoctonia solani</name>
    <dbReference type="NCBI Taxonomy" id="456999"/>
    <lineage>
        <taxon>Eukaryota</taxon>
        <taxon>Fungi</taxon>
        <taxon>Dikarya</taxon>
        <taxon>Basidiomycota</taxon>
        <taxon>Agaricomycotina</taxon>
        <taxon>Agaricomycetes</taxon>
        <taxon>Cantharellales</taxon>
        <taxon>Ceratobasidiaceae</taxon>
        <taxon>Rhizoctonia</taxon>
    </lineage>
</organism>
<comment type="caution">
    <text evidence="3">The sequence shown here is derived from an EMBL/GenBank/DDBJ whole genome shotgun (WGS) entry which is preliminary data.</text>
</comment>
<proteinExistence type="inferred from homology"/>
<dbReference type="EMBL" id="JACYCF010000003">
    <property type="protein sequence ID" value="KAF8758331.1"/>
    <property type="molecule type" value="Genomic_DNA"/>
</dbReference>
<sequence length="453" mass="51728">MEAGHVLKKWKISPPTCGYEDAEIYLIRYGESEWIPVWDGPRIAAIIFINSPVMFDSIPPKPEHEEQIPAEQTFVLADGVSTHVAQSDDGSVTVALSGSPLVFFERQDRKIRTSLFGVVNDDRAVHAPVLLLKSTASDLPAAVSIEDLWAALYALWIRYKDEEVLPFSLDTNSLKNADEIRCYLIHTGLAFEAPESDNKEDLLLVRASLWQGAGAPLSRHWLRTPVPHPAISTFPFPFYTSFTRGPNVLTTHPRRPPKPAPGESLYFRYIFSVGETLEFVHIDANNKEHFEAYSRWQNSDRVNVGWKERGPDEKHRAYLADRLADPHIMGFVVKWNGQLAGYGEMAWVKEDPMGTYVGGLGDYDQGTHLLIGEERFRGRHRFTAVMTSMKHMCFLRDPRTEIVVGEPRADLPIVPRLKAFLPQEFNREFEFPHKRSVYFVLRRERFFQAAILY</sequence>
<evidence type="ECO:0000313" key="3">
    <source>
        <dbReference type="EMBL" id="KAF8758331.1"/>
    </source>
</evidence>
<dbReference type="Gene3D" id="3.40.630.30">
    <property type="match status" value="1"/>
</dbReference>
<protein>
    <submittedName>
        <fullName evidence="3">Siderophore biosynthesis protein domain</fullName>
    </submittedName>
</protein>
<dbReference type="SUPFAM" id="SSF55729">
    <property type="entry name" value="Acyl-CoA N-acyltransferases (Nat)"/>
    <property type="match status" value="1"/>
</dbReference>
<evidence type="ECO:0000313" key="4">
    <source>
        <dbReference type="Proteomes" id="UP000614334"/>
    </source>
</evidence>